<dbReference type="InterPro" id="IPR011990">
    <property type="entry name" value="TPR-like_helical_dom_sf"/>
</dbReference>
<keyword evidence="5 9" id="KW-0472">Membrane</keyword>
<evidence type="ECO:0000256" key="7">
    <source>
        <dbReference type="ARBA" id="ARBA00024197"/>
    </source>
</evidence>
<dbReference type="AlphaFoldDB" id="A0A450TE89"/>
<evidence type="ECO:0000256" key="9">
    <source>
        <dbReference type="SAM" id="Phobius"/>
    </source>
</evidence>
<accession>A0A450TE89</accession>
<keyword evidence="4 9" id="KW-1133">Transmembrane helix</keyword>
<proteinExistence type="inferred from homology"/>
<dbReference type="GO" id="GO:0005886">
    <property type="term" value="C:plasma membrane"/>
    <property type="evidence" value="ECO:0007669"/>
    <property type="project" value="UniProtKB-SubCell"/>
</dbReference>
<evidence type="ECO:0000256" key="3">
    <source>
        <dbReference type="ARBA" id="ARBA00022692"/>
    </source>
</evidence>
<dbReference type="GO" id="GO:0044877">
    <property type="term" value="F:protein-containing complex binding"/>
    <property type="evidence" value="ECO:0007669"/>
    <property type="project" value="InterPro"/>
</dbReference>
<dbReference type="InterPro" id="IPR018704">
    <property type="entry name" value="SecYEG/CpoB_TPR"/>
</dbReference>
<evidence type="ECO:0000256" key="4">
    <source>
        <dbReference type="ARBA" id="ARBA00022989"/>
    </source>
</evidence>
<feature type="domain" description="Ancillary SecYEG translocon subunit/Cell division coordinator CpoB TPR" evidence="10">
    <location>
        <begin position="17"/>
        <end position="210"/>
    </location>
</feature>
<evidence type="ECO:0000256" key="5">
    <source>
        <dbReference type="ARBA" id="ARBA00023136"/>
    </source>
</evidence>
<sequence length="221" mass="24570">MKIAYQSEQEQLESLQKWWKENGRTVIFGGLLGVAGIIGWSSWQAYTIRQAEKTSFRYEQVMTLAGNNALDETIRQGESLIDEYPDSGYGALTSLIVAKAALDQNDTEKAKDRLRWIIDEGESPAVQSVARLRLARLLASEEKWQDATALLDGDAGEFLGLYEEVRGDILFAQGKIAEARAAFGRSLANGNHLTDGRFRDRIKMKLEDLESAPESEGAPDI</sequence>
<protein>
    <recommendedName>
        <fullName evidence="8">Ancillary SecYEG translocon subunit</fullName>
    </recommendedName>
</protein>
<dbReference type="InterPro" id="IPR026039">
    <property type="entry name" value="YfgM"/>
</dbReference>
<dbReference type="SUPFAM" id="SSF48452">
    <property type="entry name" value="TPR-like"/>
    <property type="match status" value="1"/>
</dbReference>
<keyword evidence="3 9" id="KW-0812">Transmembrane</keyword>
<comment type="subcellular location">
    <subcellularLocation>
        <location evidence="1">Cell membrane</location>
        <topology evidence="1">Single-pass type II membrane protein</topology>
    </subcellularLocation>
</comment>
<dbReference type="Gene3D" id="1.25.40.10">
    <property type="entry name" value="Tetratricopeptide repeat domain"/>
    <property type="match status" value="1"/>
</dbReference>
<dbReference type="PANTHER" id="PTHR38035:SF1">
    <property type="entry name" value="ANCILLARY SECYEG TRANSLOCON SUBUNIT"/>
    <property type="match status" value="1"/>
</dbReference>
<organism evidence="11">
    <name type="scientific">Candidatus Kentrum sp. FW</name>
    <dbReference type="NCBI Taxonomy" id="2126338"/>
    <lineage>
        <taxon>Bacteria</taxon>
        <taxon>Pseudomonadati</taxon>
        <taxon>Pseudomonadota</taxon>
        <taxon>Gammaproteobacteria</taxon>
        <taxon>Candidatus Kentrum</taxon>
    </lineage>
</organism>
<evidence type="ECO:0000256" key="2">
    <source>
        <dbReference type="ARBA" id="ARBA00022475"/>
    </source>
</evidence>
<keyword evidence="2" id="KW-1003">Cell membrane</keyword>
<evidence type="ECO:0000259" key="10">
    <source>
        <dbReference type="Pfam" id="PF09976"/>
    </source>
</evidence>
<comment type="similarity">
    <text evidence="7">Belongs to the YfgM family.</text>
</comment>
<evidence type="ECO:0000256" key="8">
    <source>
        <dbReference type="ARBA" id="ARBA00024235"/>
    </source>
</evidence>
<feature type="transmembrane region" description="Helical" evidence="9">
    <location>
        <begin position="25"/>
        <end position="43"/>
    </location>
</feature>
<name>A0A450TE89_9GAMM</name>
<reference evidence="11" key="1">
    <citation type="submission" date="2019-02" db="EMBL/GenBank/DDBJ databases">
        <authorList>
            <person name="Gruber-Vodicka R. H."/>
            <person name="Seah K. B. B."/>
        </authorList>
    </citation>
    <scope>NUCLEOTIDE SEQUENCE</scope>
    <source>
        <strain evidence="11">BECK_BZ131</strain>
    </source>
</reference>
<evidence type="ECO:0000313" key="11">
    <source>
        <dbReference type="EMBL" id="VFJ65377.1"/>
    </source>
</evidence>
<evidence type="ECO:0000256" key="6">
    <source>
        <dbReference type="ARBA" id="ARBA00023186"/>
    </source>
</evidence>
<evidence type="ECO:0000256" key="1">
    <source>
        <dbReference type="ARBA" id="ARBA00004401"/>
    </source>
</evidence>
<dbReference type="Pfam" id="PF09976">
    <property type="entry name" value="TPR_21"/>
    <property type="match status" value="1"/>
</dbReference>
<dbReference type="PANTHER" id="PTHR38035">
    <property type="entry name" value="UPF0070 PROTEIN YFGM"/>
    <property type="match status" value="1"/>
</dbReference>
<dbReference type="PIRSF" id="PIRSF006170">
    <property type="entry name" value="YfgM"/>
    <property type="match status" value="1"/>
</dbReference>
<gene>
    <name evidence="11" type="ORF">BECKFW1821C_GA0114237_100757</name>
</gene>
<dbReference type="EMBL" id="CAADFE010000007">
    <property type="protein sequence ID" value="VFJ65377.1"/>
    <property type="molecule type" value="Genomic_DNA"/>
</dbReference>
<keyword evidence="6" id="KW-0143">Chaperone</keyword>